<dbReference type="GO" id="GO:0009252">
    <property type="term" value="P:peptidoglycan biosynthetic process"/>
    <property type="evidence" value="ECO:0007669"/>
    <property type="project" value="UniProtKB-KW"/>
</dbReference>
<feature type="transmembrane region" description="Helical" evidence="21">
    <location>
        <begin position="12"/>
        <end position="36"/>
    </location>
</feature>
<keyword evidence="10 21" id="KW-1133">Transmembrane helix</keyword>
<evidence type="ECO:0000256" key="3">
    <source>
        <dbReference type="ARBA" id="ARBA00022475"/>
    </source>
</evidence>
<dbReference type="GO" id="GO:0051301">
    <property type="term" value="P:cell division"/>
    <property type="evidence" value="ECO:0007669"/>
    <property type="project" value="UniProtKB-KW"/>
</dbReference>
<feature type="transmembrane region" description="Helical" evidence="21">
    <location>
        <begin position="169"/>
        <end position="186"/>
    </location>
</feature>
<dbReference type="Proteomes" id="UP000178449">
    <property type="component" value="Unassembled WGS sequence"/>
</dbReference>
<organism evidence="22 23">
    <name type="scientific">Candidatus Lambdaproteobacteria bacterium RIFOXYD2_FULL_50_16</name>
    <dbReference type="NCBI Taxonomy" id="1817772"/>
    <lineage>
        <taxon>Bacteria</taxon>
        <taxon>Pseudomonadati</taxon>
        <taxon>Pseudomonadota</taxon>
        <taxon>Candidatus Lambdaproteobacteria</taxon>
    </lineage>
</organism>
<dbReference type="InterPro" id="IPR018365">
    <property type="entry name" value="Cell_cycle_FtsW-rel_CS"/>
</dbReference>
<keyword evidence="4 22" id="KW-0132">Cell division</keyword>
<evidence type="ECO:0000256" key="15">
    <source>
        <dbReference type="ARBA" id="ARBA00033270"/>
    </source>
</evidence>
<dbReference type="GO" id="GO:0015648">
    <property type="term" value="F:lipid-linked peptidoglycan transporter activity"/>
    <property type="evidence" value="ECO:0007669"/>
    <property type="project" value="TreeGrafter"/>
</dbReference>
<evidence type="ECO:0000256" key="14">
    <source>
        <dbReference type="ARBA" id="ARBA00032370"/>
    </source>
</evidence>
<evidence type="ECO:0000256" key="20">
    <source>
        <dbReference type="ARBA" id="ARBA00049902"/>
    </source>
</evidence>
<evidence type="ECO:0000256" key="21">
    <source>
        <dbReference type="SAM" id="Phobius"/>
    </source>
</evidence>
<evidence type="ECO:0000256" key="5">
    <source>
        <dbReference type="ARBA" id="ARBA00022676"/>
    </source>
</evidence>
<dbReference type="InterPro" id="IPR013437">
    <property type="entry name" value="FtsW"/>
</dbReference>
<keyword evidence="13" id="KW-0961">Cell wall biogenesis/degradation</keyword>
<evidence type="ECO:0000256" key="12">
    <source>
        <dbReference type="ARBA" id="ARBA00023306"/>
    </source>
</evidence>
<dbReference type="Pfam" id="PF01098">
    <property type="entry name" value="FTSW_RODA_SPOVE"/>
    <property type="match status" value="1"/>
</dbReference>
<comment type="subcellular location">
    <subcellularLocation>
        <location evidence="1">Cell membrane</location>
        <topology evidence="1">Multi-pass membrane protein</topology>
    </subcellularLocation>
</comment>
<evidence type="ECO:0000256" key="18">
    <source>
        <dbReference type="ARBA" id="ARBA00041418"/>
    </source>
</evidence>
<evidence type="ECO:0000256" key="13">
    <source>
        <dbReference type="ARBA" id="ARBA00023316"/>
    </source>
</evidence>
<evidence type="ECO:0000256" key="17">
    <source>
        <dbReference type="ARBA" id="ARBA00041185"/>
    </source>
</evidence>
<evidence type="ECO:0000256" key="8">
    <source>
        <dbReference type="ARBA" id="ARBA00022960"/>
    </source>
</evidence>
<feature type="transmembrane region" description="Helical" evidence="21">
    <location>
        <begin position="48"/>
        <end position="66"/>
    </location>
</feature>
<accession>A0A1F6GE95</accession>
<evidence type="ECO:0000313" key="22">
    <source>
        <dbReference type="EMBL" id="OGG96426.1"/>
    </source>
</evidence>
<feature type="transmembrane region" description="Helical" evidence="21">
    <location>
        <begin position="342"/>
        <end position="364"/>
    </location>
</feature>
<dbReference type="AlphaFoldDB" id="A0A1F6GE95"/>
<keyword evidence="12" id="KW-0131">Cell cycle</keyword>
<dbReference type="NCBIfam" id="TIGR02614">
    <property type="entry name" value="ftsW"/>
    <property type="match status" value="1"/>
</dbReference>
<evidence type="ECO:0000313" key="23">
    <source>
        <dbReference type="Proteomes" id="UP000178449"/>
    </source>
</evidence>
<keyword evidence="3" id="KW-1003">Cell membrane</keyword>
<comment type="caution">
    <text evidence="22">The sequence shown here is derived from an EMBL/GenBank/DDBJ whole genome shotgun (WGS) entry which is preliminary data.</text>
</comment>
<evidence type="ECO:0000256" key="6">
    <source>
        <dbReference type="ARBA" id="ARBA00022679"/>
    </source>
</evidence>
<reference evidence="22 23" key="1">
    <citation type="journal article" date="2016" name="Nat. Commun.">
        <title>Thousands of microbial genomes shed light on interconnected biogeochemical processes in an aquifer system.</title>
        <authorList>
            <person name="Anantharaman K."/>
            <person name="Brown C.T."/>
            <person name="Hug L.A."/>
            <person name="Sharon I."/>
            <person name="Castelle C.J."/>
            <person name="Probst A.J."/>
            <person name="Thomas B.C."/>
            <person name="Singh A."/>
            <person name="Wilkins M.J."/>
            <person name="Karaoz U."/>
            <person name="Brodie E.L."/>
            <person name="Williams K.H."/>
            <person name="Hubbard S.S."/>
            <person name="Banfield J.F."/>
        </authorList>
    </citation>
    <scope>NUCLEOTIDE SEQUENCE [LARGE SCALE GENOMIC DNA]</scope>
</reference>
<comment type="pathway">
    <text evidence="2">Cell wall biogenesis; peptidoglycan biosynthesis.</text>
</comment>
<feature type="transmembrane region" description="Helical" evidence="21">
    <location>
        <begin position="193"/>
        <end position="213"/>
    </location>
</feature>
<dbReference type="EMBL" id="MFNE01000013">
    <property type="protein sequence ID" value="OGG96426.1"/>
    <property type="molecule type" value="Genomic_DNA"/>
</dbReference>
<keyword evidence="8" id="KW-0133">Cell shape</keyword>
<feature type="transmembrane region" description="Helical" evidence="21">
    <location>
        <begin position="267"/>
        <end position="290"/>
    </location>
</feature>
<dbReference type="GO" id="GO:0008955">
    <property type="term" value="F:peptidoglycan glycosyltransferase activity"/>
    <property type="evidence" value="ECO:0007669"/>
    <property type="project" value="UniProtKB-EC"/>
</dbReference>
<dbReference type="GO" id="GO:0071555">
    <property type="term" value="P:cell wall organization"/>
    <property type="evidence" value="ECO:0007669"/>
    <property type="project" value="UniProtKB-KW"/>
</dbReference>
<dbReference type="STRING" id="1817772.A2527_01755"/>
<sequence>MSARPRPQRHPSAVILFCLAGLVGIGVLMIYSSSAIYAERIYGSPYHFLQRQILHLALGTALLVFAAKHPYERYRRTYPIFVFLAFFFMLLVLIPGVGTQVGGARRWIRIFGIGFQPSEFVKFSLIIWMAGFLCRKKGELHQFSKGLLPSLIVMGVFFFLLILQPDFGTAVLISLTLFIMIFVAGLRPSHMILSLSGLAGMGAMLVAFSPYRLLRFLTFLDPWADSRGSGYQLVQSFLAFGQGGIFGVDLGNSKQKLFFLPEAHTDFIFSILAEETGFIGVLFVVFLIALLSYKGLEVALRCPDEFGRNLALGITCLIGLQSLLNLGVVVGALPTKGIPLPFISYGGSSLLMNMFMVGVLVNVAEQKIDV</sequence>
<evidence type="ECO:0000256" key="19">
    <source>
        <dbReference type="ARBA" id="ARBA00044770"/>
    </source>
</evidence>
<dbReference type="PANTHER" id="PTHR30474:SF2">
    <property type="entry name" value="PEPTIDOGLYCAN GLYCOSYLTRANSFERASE FTSW-RELATED"/>
    <property type="match status" value="1"/>
</dbReference>
<feature type="transmembrane region" description="Helical" evidence="21">
    <location>
        <begin position="110"/>
        <end position="134"/>
    </location>
</feature>
<name>A0A1F6GE95_9PROT</name>
<evidence type="ECO:0000256" key="1">
    <source>
        <dbReference type="ARBA" id="ARBA00004651"/>
    </source>
</evidence>
<keyword evidence="11 21" id="KW-0472">Membrane</keyword>
<comment type="catalytic activity">
    <reaction evidence="20">
        <text>[GlcNAc-(1-&gt;4)-Mur2Ac(oyl-L-Ala-gamma-D-Glu-L-Lys-D-Ala-D-Ala)](n)-di-trans,octa-cis-undecaprenyl diphosphate + beta-D-GlcNAc-(1-&gt;4)-Mur2Ac(oyl-L-Ala-gamma-D-Glu-L-Lys-D-Ala-D-Ala)-di-trans,octa-cis-undecaprenyl diphosphate = [GlcNAc-(1-&gt;4)-Mur2Ac(oyl-L-Ala-gamma-D-Glu-L-Lys-D-Ala-D-Ala)](n+1)-di-trans,octa-cis-undecaprenyl diphosphate + di-trans,octa-cis-undecaprenyl diphosphate + H(+)</text>
        <dbReference type="Rhea" id="RHEA:23708"/>
        <dbReference type="Rhea" id="RHEA-COMP:9602"/>
        <dbReference type="Rhea" id="RHEA-COMP:9603"/>
        <dbReference type="ChEBI" id="CHEBI:15378"/>
        <dbReference type="ChEBI" id="CHEBI:58405"/>
        <dbReference type="ChEBI" id="CHEBI:60033"/>
        <dbReference type="ChEBI" id="CHEBI:78435"/>
        <dbReference type="EC" id="2.4.99.28"/>
    </reaction>
</comment>
<dbReference type="GO" id="GO:0005886">
    <property type="term" value="C:plasma membrane"/>
    <property type="evidence" value="ECO:0007669"/>
    <property type="project" value="UniProtKB-SubCell"/>
</dbReference>
<dbReference type="GO" id="GO:0008360">
    <property type="term" value="P:regulation of cell shape"/>
    <property type="evidence" value="ECO:0007669"/>
    <property type="project" value="UniProtKB-KW"/>
</dbReference>
<evidence type="ECO:0000256" key="7">
    <source>
        <dbReference type="ARBA" id="ARBA00022692"/>
    </source>
</evidence>
<evidence type="ECO:0000256" key="16">
    <source>
        <dbReference type="ARBA" id="ARBA00038053"/>
    </source>
</evidence>
<evidence type="ECO:0000256" key="2">
    <source>
        <dbReference type="ARBA" id="ARBA00004752"/>
    </source>
</evidence>
<evidence type="ECO:0000256" key="11">
    <source>
        <dbReference type="ARBA" id="ARBA00023136"/>
    </source>
</evidence>
<feature type="transmembrane region" description="Helical" evidence="21">
    <location>
        <begin position="78"/>
        <end position="98"/>
    </location>
</feature>
<evidence type="ECO:0000256" key="4">
    <source>
        <dbReference type="ARBA" id="ARBA00022618"/>
    </source>
</evidence>
<dbReference type="InterPro" id="IPR001182">
    <property type="entry name" value="FtsW/RodA"/>
</dbReference>
<comment type="similarity">
    <text evidence="16">Belongs to the SEDS family. FtsW subfamily.</text>
</comment>
<evidence type="ECO:0000256" key="9">
    <source>
        <dbReference type="ARBA" id="ARBA00022984"/>
    </source>
</evidence>
<evidence type="ECO:0000256" key="10">
    <source>
        <dbReference type="ARBA" id="ARBA00022989"/>
    </source>
</evidence>
<keyword evidence="6" id="KW-0808">Transferase</keyword>
<feature type="transmembrane region" description="Helical" evidence="21">
    <location>
        <begin position="310"/>
        <end position="330"/>
    </location>
</feature>
<dbReference type="PANTHER" id="PTHR30474">
    <property type="entry name" value="CELL CYCLE PROTEIN"/>
    <property type="match status" value="1"/>
</dbReference>
<dbReference type="EC" id="2.4.99.28" evidence="19"/>
<feature type="transmembrane region" description="Helical" evidence="21">
    <location>
        <begin position="146"/>
        <end position="163"/>
    </location>
</feature>
<dbReference type="PROSITE" id="PS00428">
    <property type="entry name" value="FTSW_RODA_SPOVE"/>
    <property type="match status" value="1"/>
</dbReference>
<protein>
    <recommendedName>
        <fullName evidence="17">Probable peptidoglycan glycosyltransferase FtsW</fullName>
        <ecNumber evidence="19">2.4.99.28</ecNumber>
    </recommendedName>
    <alternativeName>
        <fullName evidence="18">Cell division protein FtsW</fullName>
    </alternativeName>
    <alternativeName>
        <fullName evidence="15">Cell wall polymerase</fullName>
    </alternativeName>
    <alternativeName>
        <fullName evidence="14">Peptidoglycan polymerase</fullName>
    </alternativeName>
</protein>
<keyword evidence="9" id="KW-0573">Peptidoglycan synthesis</keyword>
<proteinExistence type="inferred from homology"/>
<keyword evidence="5" id="KW-0328">Glycosyltransferase</keyword>
<dbReference type="GO" id="GO:0032153">
    <property type="term" value="C:cell division site"/>
    <property type="evidence" value="ECO:0007669"/>
    <property type="project" value="TreeGrafter"/>
</dbReference>
<gene>
    <name evidence="22" type="ORF">A2527_01755</name>
</gene>
<keyword evidence="7 21" id="KW-0812">Transmembrane</keyword>